<protein>
    <submittedName>
        <fullName evidence="3">Protein-disulfide reductase DsbD domain-containing protein</fullName>
    </submittedName>
</protein>
<evidence type="ECO:0000313" key="3">
    <source>
        <dbReference type="EMBL" id="MFC3053459.1"/>
    </source>
</evidence>
<comment type="caution">
    <text evidence="3">The sequence shown here is derived from an EMBL/GenBank/DDBJ whole genome shotgun (WGS) entry which is preliminary data.</text>
</comment>
<evidence type="ECO:0000259" key="2">
    <source>
        <dbReference type="Pfam" id="PF11412"/>
    </source>
</evidence>
<proteinExistence type="predicted"/>
<feature type="signal peptide" evidence="1">
    <location>
        <begin position="1"/>
        <end position="20"/>
    </location>
</feature>
<evidence type="ECO:0000313" key="4">
    <source>
        <dbReference type="Proteomes" id="UP001595444"/>
    </source>
</evidence>
<sequence length="270" mass="29616">MKAFSKIIVLLVCVSNAAFGAESQWQDHEGIVQTRIITATDSLSDKGQVLMGWEARLASGWKTYWRSPGEAGLPVRVFVDGNEQEILYPYPERFDLFGLETYGYSDRVLLPFRISKMVSSGTVIQADFMVCKEVCIPFKSTYQLENQDAGDHDIILKNWLQKVPVQENSDQTGLIIDSVKVMGPVGRQKLVVDLTGQKQLTSADILVEAGESFHFGKPAVRLLENGTKARLVLGGMSASGAPDLRGQVLRLTATDGHGVTIDKTIGPLSK</sequence>
<evidence type="ECO:0000256" key="1">
    <source>
        <dbReference type="SAM" id="SignalP"/>
    </source>
</evidence>
<dbReference type="Pfam" id="PF11412">
    <property type="entry name" value="DsbD_N"/>
    <property type="match status" value="1"/>
</dbReference>
<feature type="chain" id="PRO_5046516182" evidence="1">
    <location>
        <begin position="21"/>
        <end position="270"/>
    </location>
</feature>
<accession>A0ABV7D9Y5</accession>
<dbReference type="EMBL" id="JBHRSL010000027">
    <property type="protein sequence ID" value="MFC3053459.1"/>
    <property type="molecule type" value="Genomic_DNA"/>
</dbReference>
<gene>
    <name evidence="3" type="ORF">ACFOKA_16290</name>
</gene>
<organism evidence="3 4">
    <name type="scientific">Kordiimonas pumila</name>
    <dbReference type="NCBI Taxonomy" id="2161677"/>
    <lineage>
        <taxon>Bacteria</taxon>
        <taxon>Pseudomonadati</taxon>
        <taxon>Pseudomonadota</taxon>
        <taxon>Alphaproteobacteria</taxon>
        <taxon>Kordiimonadales</taxon>
        <taxon>Kordiimonadaceae</taxon>
        <taxon>Kordiimonas</taxon>
    </lineage>
</organism>
<dbReference type="Proteomes" id="UP001595444">
    <property type="component" value="Unassembled WGS sequence"/>
</dbReference>
<feature type="domain" description="Thiol:disulfide interchange protein DsbD N-terminal" evidence="2">
    <location>
        <begin position="45"/>
        <end position="142"/>
    </location>
</feature>
<dbReference type="RefSeq" id="WP_194215590.1">
    <property type="nucleotide sequence ID" value="NZ_CP061205.1"/>
</dbReference>
<keyword evidence="4" id="KW-1185">Reference proteome</keyword>
<dbReference type="InterPro" id="IPR028250">
    <property type="entry name" value="DsbDN"/>
</dbReference>
<name>A0ABV7D9Y5_9PROT</name>
<keyword evidence="1" id="KW-0732">Signal</keyword>
<reference evidence="4" key="1">
    <citation type="journal article" date="2019" name="Int. J. Syst. Evol. Microbiol.">
        <title>The Global Catalogue of Microorganisms (GCM) 10K type strain sequencing project: providing services to taxonomists for standard genome sequencing and annotation.</title>
        <authorList>
            <consortium name="The Broad Institute Genomics Platform"/>
            <consortium name="The Broad Institute Genome Sequencing Center for Infectious Disease"/>
            <person name="Wu L."/>
            <person name="Ma J."/>
        </authorList>
    </citation>
    <scope>NUCLEOTIDE SEQUENCE [LARGE SCALE GENOMIC DNA]</scope>
    <source>
        <strain evidence="4">KCTC 62164</strain>
    </source>
</reference>